<evidence type="ECO:0000259" key="2">
    <source>
        <dbReference type="Pfam" id="PF13340"/>
    </source>
</evidence>
<evidence type="ECO:0000313" key="4">
    <source>
        <dbReference type="Proteomes" id="UP000030512"/>
    </source>
</evidence>
<dbReference type="PANTHER" id="PTHR30007:SF0">
    <property type="entry name" value="TRANSPOSASE"/>
    <property type="match status" value="1"/>
</dbReference>
<protein>
    <submittedName>
        <fullName evidence="3">Uncharacterized protein</fullName>
    </submittedName>
</protein>
<keyword evidence="4" id="KW-1185">Reference proteome</keyword>
<evidence type="ECO:0000313" key="3">
    <source>
        <dbReference type="EMBL" id="AMK79314.1"/>
    </source>
</evidence>
<accession>A0A140E7E0</accession>
<feature type="domain" description="Insertion element IS402-like" evidence="2">
    <location>
        <begin position="1"/>
        <end position="44"/>
    </location>
</feature>
<dbReference type="Pfam" id="PF13340">
    <property type="entry name" value="DUF4096"/>
    <property type="match status" value="1"/>
</dbReference>
<reference evidence="3 4" key="1">
    <citation type="journal article" date="2015" name="Environ. Microbiol.">
        <title>Methane oxidation coupled to nitrate reduction under hypoxia by the Gammaproteobacterium Methylomonas denitrificans, sp. nov. type strain FJG1.</title>
        <authorList>
            <person name="Kits K.D."/>
            <person name="Klotz M.G."/>
            <person name="Stein L.Y."/>
        </authorList>
    </citation>
    <scope>NUCLEOTIDE SEQUENCE [LARGE SCALE GENOMIC DNA]</scope>
    <source>
        <strain evidence="3 4">FJG1</strain>
    </source>
</reference>
<dbReference type="AlphaFoldDB" id="A0A140E7E0"/>
<dbReference type="InterPro" id="IPR025161">
    <property type="entry name" value="IS402-like_dom"/>
</dbReference>
<sequence length="222" mass="25550">MVNGILYIVKTECQWRLLPSDFAPWQSVYGYFRTWKKQGPWDRALTLFRMTFRTQSGRAAEPTATIIDAQSIKTCGSGRQRGYDAGKKTTGRKRHIVVDTMGNLLAACVHSAGIQDRRGARLLMIRLYALFATLSVIWADGGYSGALVEWTKQMFKWRLTIVKRTDAMQGKFVILPPRWVVERTFAWLGNSRRLSKDYERLTDTAEVFIKISEIHRLLRRIG</sequence>
<organism evidence="3 4">
    <name type="scientific">Methylomonas denitrificans</name>
    <dbReference type="NCBI Taxonomy" id="1538553"/>
    <lineage>
        <taxon>Bacteria</taxon>
        <taxon>Pseudomonadati</taxon>
        <taxon>Pseudomonadota</taxon>
        <taxon>Gammaproteobacteria</taxon>
        <taxon>Methylococcales</taxon>
        <taxon>Methylococcaceae</taxon>
        <taxon>Methylomonas</taxon>
    </lineage>
</organism>
<dbReference type="GO" id="GO:0006313">
    <property type="term" value="P:DNA transposition"/>
    <property type="evidence" value="ECO:0007669"/>
    <property type="project" value="InterPro"/>
</dbReference>
<dbReference type="NCBIfam" id="NF033580">
    <property type="entry name" value="transpos_IS5_3"/>
    <property type="match status" value="1"/>
</dbReference>
<name>A0A140E7E0_9GAMM</name>
<dbReference type="PANTHER" id="PTHR30007">
    <property type="entry name" value="PHP DOMAIN PROTEIN"/>
    <property type="match status" value="1"/>
</dbReference>
<feature type="domain" description="Transposase IS4-like" evidence="1">
    <location>
        <begin position="61"/>
        <end position="202"/>
    </location>
</feature>
<dbReference type="Pfam" id="PF01609">
    <property type="entry name" value="DDE_Tnp_1"/>
    <property type="match status" value="1"/>
</dbReference>
<dbReference type="GO" id="GO:0004803">
    <property type="term" value="F:transposase activity"/>
    <property type="evidence" value="ECO:0007669"/>
    <property type="project" value="InterPro"/>
</dbReference>
<dbReference type="Proteomes" id="UP000030512">
    <property type="component" value="Chromosome"/>
</dbReference>
<gene>
    <name evidence="3" type="ORF">JT25_022975</name>
</gene>
<dbReference type="KEGG" id="mdn:JT25_022975"/>
<dbReference type="EMBL" id="CP014476">
    <property type="protein sequence ID" value="AMK79314.1"/>
    <property type="molecule type" value="Genomic_DNA"/>
</dbReference>
<evidence type="ECO:0000259" key="1">
    <source>
        <dbReference type="Pfam" id="PF01609"/>
    </source>
</evidence>
<proteinExistence type="predicted"/>
<dbReference type="InterPro" id="IPR002559">
    <property type="entry name" value="Transposase_11"/>
</dbReference>
<dbReference type="GO" id="GO:0003677">
    <property type="term" value="F:DNA binding"/>
    <property type="evidence" value="ECO:0007669"/>
    <property type="project" value="InterPro"/>
</dbReference>
<dbReference type="STRING" id="1538553.JT25_022975"/>